<keyword evidence="4" id="KW-0663">Pyridoxal phosphate</keyword>
<dbReference type="InterPro" id="IPR036388">
    <property type="entry name" value="WH-like_DNA-bd_sf"/>
</dbReference>
<evidence type="ECO:0000256" key="6">
    <source>
        <dbReference type="ARBA" id="ARBA00023125"/>
    </source>
</evidence>
<dbReference type="Proteomes" id="UP001163152">
    <property type="component" value="Chromosome"/>
</dbReference>
<evidence type="ECO:0000256" key="3">
    <source>
        <dbReference type="ARBA" id="ARBA00022679"/>
    </source>
</evidence>
<keyword evidence="3" id="KW-0808">Transferase</keyword>
<dbReference type="FunFam" id="3.40.640.10:FF:000023">
    <property type="entry name" value="Transcriptional regulator, GntR family"/>
    <property type="match status" value="1"/>
</dbReference>
<evidence type="ECO:0000256" key="2">
    <source>
        <dbReference type="ARBA" id="ARBA00022576"/>
    </source>
</evidence>
<dbReference type="Pfam" id="PF00155">
    <property type="entry name" value="Aminotran_1_2"/>
    <property type="match status" value="1"/>
</dbReference>
<dbReference type="InterPro" id="IPR015424">
    <property type="entry name" value="PyrdxlP-dep_Trfase"/>
</dbReference>
<evidence type="ECO:0000256" key="4">
    <source>
        <dbReference type="ARBA" id="ARBA00022898"/>
    </source>
</evidence>
<keyword evidence="7" id="KW-0804">Transcription</keyword>
<feature type="domain" description="HTH gntR-type" evidence="8">
    <location>
        <begin position="11"/>
        <end position="79"/>
    </location>
</feature>
<dbReference type="KEGG" id="tsin:OXH18_06900"/>
<evidence type="ECO:0000256" key="1">
    <source>
        <dbReference type="ARBA" id="ARBA00005384"/>
    </source>
</evidence>
<dbReference type="InterPro" id="IPR004839">
    <property type="entry name" value="Aminotransferase_I/II_large"/>
</dbReference>
<dbReference type="InterPro" id="IPR036390">
    <property type="entry name" value="WH_DNA-bd_sf"/>
</dbReference>
<evidence type="ECO:0000313" key="10">
    <source>
        <dbReference type="Proteomes" id="UP001163152"/>
    </source>
</evidence>
<evidence type="ECO:0000256" key="7">
    <source>
        <dbReference type="ARBA" id="ARBA00023163"/>
    </source>
</evidence>
<dbReference type="PROSITE" id="PS50949">
    <property type="entry name" value="HTH_GNTR"/>
    <property type="match status" value="1"/>
</dbReference>
<evidence type="ECO:0000256" key="5">
    <source>
        <dbReference type="ARBA" id="ARBA00023015"/>
    </source>
</evidence>
<keyword evidence="5" id="KW-0805">Transcription regulation</keyword>
<gene>
    <name evidence="9" type="ORF">OXH18_06900</name>
</gene>
<dbReference type="CDD" id="cd07377">
    <property type="entry name" value="WHTH_GntR"/>
    <property type="match status" value="1"/>
</dbReference>
<accession>A0A9E8ZNC3</accession>
<comment type="similarity">
    <text evidence="1">In the C-terminal section; belongs to the class-I pyridoxal-phosphate-dependent aminotransferase family.</text>
</comment>
<dbReference type="CDD" id="cd00609">
    <property type="entry name" value="AAT_like"/>
    <property type="match status" value="1"/>
</dbReference>
<dbReference type="SUPFAM" id="SSF46785">
    <property type="entry name" value="Winged helix' DNA-binding domain"/>
    <property type="match status" value="1"/>
</dbReference>
<dbReference type="Gene3D" id="3.40.640.10">
    <property type="entry name" value="Type I PLP-dependent aspartate aminotransferase-like (Major domain)"/>
    <property type="match status" value="1"/>
</dbReference>
<dbReference type="GO" id="GO:0003700">
    <property type="term" value="F:DNA-binding transcription factor activity"/>
    <property type="evidence" value="ECO:0007669"/>
    <property type="project" value="InterPro"/>
</dbReference>
<dbReference type="Gene3D" id="1.10.10.10">
    <property type="entry name" value="Winged helix-like DNA-binding domain superfamily/Winged helix DNA-binding domain"/>
    <property type="match status" value="1"/>
</dbReference>
<dbReference type="RefSeq" id="WP_268611742.1">
    <property type="nucleotide sequence ID" value="NZ_CP113797.1"/>
</dbReference>
<protein>
    <submittedName>
        <fullName evidence="9">PLP-dependent aminotransferase family protein</fullName>
    </submittedName>
</protein>
<evidence type="ECO:0000259" key="8">
    <source>
        <dbReference type="PROSITE" id="PS50949"/>
    </source>
</evidence>
<dbReference type="Pfam" id="PF00392">
    <property type="entry name" value="GntR"/>
    <property type="match status" value="1"/>
</dbReference>
<evidence type="ECO:0000313" key="9">
    <source>
        <dbReference type="EMBL" id="WAL61706.1"/>
    </source>
</evidence>
<dbReference type="GO" id="GO:0008483">
    <property type="term" value="F:transaminase activity"/>
    <property type="evidence" value="ECO:0007669"/>
    <property type="project" value="UniProtKB-KW"/>
</dbReference>
<keyword evidence="2 9" id="KW-0032">Aminotransferase</keyword>
<sequence length="481" mass="53793">MKIKLVDAVDQPLYEQVANRMRGLMAEGTLKMGDRLPSVRKLHQQLSVSISTVLEAYRILEDEGLIEARPQSGYFVKRIQWQRPEEPNQLVLPKSTYPMEVSLAFRVSHEMRDPTKIQLGAAVPGIELLPIAGLNRLMSQVTRAQAALAHSYHISKGYEQLRYEVAKRLMDAGCSMNPEEIVITNGTAEAIFLCLRAITQPGDTVAIESPTYYGFLETLESLHLKALEIPTHPKDGIVLEHLEVALAQRQIAACLLVSNFSNPLGSSLSDLKKKQLLQLLDRYDVPLVEDDIYGELYFEGTRPKAVKAFDTRGSVLYCASVSKTLSPGIRVGWCVPGRHQTKVETLKMAMNWTTTMPCQLTVAAFLGTGGYDRHLRQLRRAYQSQINNMTQAIYEWFPAETKVSRPAGGYVLWLQLPDEFDSMQLYEAALQHGISIAPGIMFSPSGTYRNCLRLNAGIVWTEQVHQAVKTVGFLAKQQLAT</sequence>
<dbReference type="InterPro" id="IPR051446">
    <property type="entry name" value="HTH_trans_reg/aminotransferase"/>
</dbReference>
<dbReference type="InterPro" id="IPR000524">
    <property type="entry name" value="Tscrpt_reg_HTH_GntR"/>
</dbReference>
<dbReference type="GO" id="GO:0030170">
    <property type="term" value="F:pyridoxal phosphate binding"/>
    <property type="evidence" value="ECO:0007669"/>
    <property type="project" value="InterPro"/>
</dbReference>
<dbReference type="EMBL" id="CP113797">
    <property type="protein sequence ID" value="WAL61706.1"/>
    <property type="molecule type" value="Genomic_DNA"/>
</dbReference>
<dbReference type="Gene3D" id="3.90.1150.10">
    <property type="entry name" value="Aspartate Aminotransferase, domain 1"/>
    <property type="match status" value="1"/>
</dbReference>
<dbReference type="InterPro" id="IPR015421">
    <property type="entry name" value="PyrdxlP-dep_Trfase_major"/>
</dbReference>
<dbReference type="SUPFAM" id="SSF53383">
    <property type="entry name" value="PLP-dependent transferases"/>
    <property type="match status" value="1"/>
</dbReference>
<organism evidence="9 10">
    <name type="scientific">Thermocoleostomius sinensis A174</name>
    <dbReference type="NCBI Taxonomy" id="2016057"/>
    <lineage>
        <taxon>Bacteria</taxon>
        <taxon>Bacillati</taxon>
        <taxon>Cyanobacteriota</taxon>
        <taxon>Cyanophyceae</taxon>
        <taxon>Oculatellales</taxon>
        <taxon>Oculatellaceae</taxon>
        <taxon>Thermocoleostomius</taxon>
    </lineage>
</organism>
<name>A0A9E8ZNC3_9CYAN</name>
<dbReference type="PANTHER" id="PTHR46577:SF2">
    <property type="entry name" value="TRANSCRIPTIONAL REGULATORY PROTEIN"/>
    <property type="match status" value="1"/>
</dbReference>
<dbReference type="AlphaFoldDB" id="A0A9E8ZNC3"/>
<proteinExistence type="inferred from homology"/>
<dbReference type="PANTHER" id="PTHR46577">
    <property type="entry name" value="HTH-TYPE TRANSCRIPTIONAL REGULATORY PROTEIN GABR"/>
    <property type="match status" value="1"/>
</dbReference>
<keyword evidence="10" id="KW-1185">Reference proteome</keyword>
<keyword evidence="6" id="KW-0238">DNA-binding</keyword>
<dbReference type="GO" id="GO:0003677">
    <property type="term" value="F:DNA binding"/>
    <property type="evidence" value="ECO:0007669"/>
    <property type="project" value="UniProtKB-KW"/>
</dbReference>
<dbReference type="SMART" id="SM00345">
    <property type="entry name" value="HTH_GNTR"/>
    <property type="match status" value="1"/>
</dbReference>
<reference evidence="9" key="1">
    <citation type="submission" date="2022-12" db="EMBL/GenBank/DDBJ databases">
        <title>Polyphasic identification of a Novel Hot-Spring Cyanobacterium Ocullathermofonsia sinensis gen nov. sp. nov. and Genomic Insights on its Adaptations to the Thermal Habitat.</title>
        <authorList>
            <person name="Daroch M."/>
            <person name="Tang J."/>
            <person name="Jiang Y."/>
        </authorList>
    </citation>
    <scope>NUCLEOTIDE SEQUENCE</scope>
    <source>
        <strain evidence="9">PKUAC-SCTA174</strain>
    </source>
</reference>
<dbReference type="InterPro" id="IPR015422">
    <property type="entry name" value="PyrdxlP-dep_Trfase_small"/>
</dbReference>